<dbReference type="SUPFAM" id="SSF55811">
    <property type="entry name" value="Nudix"/>
    <property type="match status" value="1"/>
</dbReference>
<dbReference type="InterPro" id="IPR000086">
    <property type="entry name" value="NUDIX_hydrolase_dom"/>
</dbReference>
<sequence length="165" mass="19330">MSRETWDLLDENRQPLGRTHFRGDDLEPNTFHTVIEVFTFDPDGKLLLSRRHPDKKYPLLWEGTGGSILAGEMSREGAVRELQEELGLCVLPEQLRFVTTIKRETYFLDLYIYTSERSIDLRQLSLQIDEVVDVRLEEWDTVLDSVELVPTVKERLIRFGHLIRT</sequence>
<dbReference type="EMBL" id="CP118099">
    <property type="protein sequence ID" value="WDH75772.1"/>
    <property type="molecule type" value="Genomic_DNA"/>
</dbReference>
<feature type="domain" description="Nudix hydrolase" evidence="2">
    <location>
        <begin position="30"/>
        <end position="161"/>
    </location>
</feature>
<dbReference type="Proteomes" id="UP001213680">
    <property type="component" value="Chromosome"/>
</dbReference>
<evidence type="ECO:0000256" key="1">
    <source>
        <dbReference type="ARBA" id="ARBA00022801"/>
    </source>
</evidence>
<dbReference type="InterPro" id="IPR015797">
    <property type="entry name" value="NUDIX_hydrolase-like_dom_sf"/>
</dbReference>
<reference evidence="3 4" key="1">
    <citation type="submission" date="2023-02" db="EMBL/GenBank/DDBJ databases">
        <title>A bacterium isolated from plastisphere.</title>
        <authorList>
            <person name="Sun Y."/>
        </authorList>
    </citation>
    <scope>NUCLEOTIDE SEQUENCE [LARGE SCALE GENOMIC DNA]</scope>
    <source>
        <strain evidence="4">a-1</strain>
    </source>
</reference>
<name>A0ABY7WY31_9BACL</name>
<gene>
    <name evidence="3" type="ORF">PTI97_13195</name>
</gene>
<protein>
    <submittedName>
        <fullName evidence="3">NUDIX domain-containing protein</fullName>
    </submittedName>
</protein>
<keyword evidence="1" id="KW-0378">Hydrolase</keyword>
<dbReference type="RefSeq" id="WP_274356756.1">
    <property type="nucleotide sequence ID" value="NZ_CP118099.1"/>
</dbReference>
<evidence type="ECO:0000313" key="4">
    <source>
        <dbReference type="Proteomes" id="UP001213680"/>
    </source>
</evidence>
<proteinExistence type="predicted"/>
<dbReference type="InterPro" id="IPR020084">
    <property type="entry name" value="NUDIX_hydrolase_CS"/>
</dbReference>
<dbReference type="PROSITE" id="PS51462">
    <property type="entry name" value="NUDIX"/>
    <property type="match status" value="1"/>
</dbReference>
<dbReference type="Gene3D" id="3.90.79.10">
    <property type="entry name" value="Nucleoside Triphosphate Pyrophosphohydrolase"/>
    <property type="match status" value="1"/>
</dbReference>
<dbReference type="PROSITE" id="PS00893">
    <property type="entry name" value="NUDIX_BOX"/>
    <property type="match status" value="1"/>
</dbReference>
<organism evidence="3 4">
    <name type="scientific">Exiguobacterium marinum</name>
    <dbReference type="NCBI Taxonomy" id="273528"/>
    <lineage>
        <taxon>Bacteria</taxon>
        <taxon>Bacillati</taxon>
        <taxon>Bacillota</taxon>
        <taxon>Bacilli</taxon>
        <taxon>Bacillales</taxon>
        <taxon>Bacillales Family XII. Incertae Sedis</taxon>
        <taxon>Exiguobacterium</taxon>
    </lineage>
</organism>
<accession>A0ABY7WY31</accession>
<dbReference type="CDD" id="cd04693">
    <property type="entry name" value="NUDIX_Hydrolase"/>
    <property type="match status" value="1"/>
</dbReference>
<dbReference type="Pfam" id="PF00293">
    <property type="entry name" value="NUDIX"/>
    <property type="match status" value="1"/>
</dbReference>
<evidence type="ECO:0000313" key="3">
    <source>
        <dbReference type="EMBL" id="WDH75772.1"/>
    </source>
</evidence>
<evidence type="ECO:0000259" key="2">
    <source>
        <dbReference type="PROSITE" id="PS51462"/>
    </source>
</evidence>
<keyword evidence="4" id="KW-1185">Reference proteome</keyword>